<reference evidence="1" key="1">
    <citation type="submission" date="2018-05" db="EMBL/GenBank/DDBJ databases">
        <authorList>
            <person name="Lanie J.A."/>
            <person name="Ng W.-L."/>
            <person name="Kazmierczak K.M."/>
            <person name="Andrzejewski T.M."/>
            <person name="Davidsen T.M."/>
            <person name="Wayne K.J."/>
            <person name="Tettelin H."/>
            <person name="Glass J.I."/>
            <person name="Rusch D."/>
            <person name="Podicherti R."/>
            <person name="Tsui H.-C.T."/>
            <person name="Winkler M.E."/>
        </authorList>
    </citation>
    <scope>NUCLEOTIDE SEQUENCE</scope>
</reference>
<sequence>MPDCPFYFTDVFTQGPYSGNQLATLIPTEPLSDSIMQAIAREINFSETSFVTGGSLRRGFDTRIFTPYEEIPFAGHPVLGSAFVVRKAFGLQSSSQVELNLEGGKVPVSFKESGFQFFTRHEVQIAEVEDLAGLTQDLGLQSEDIDSRYPCCRASAGLRFLIIPLVSVAALRRLDSS</sequence>
<dbReference type="NCBIfam" id="TIGR00654">
    <property type="entry name" value="PhzF_family"/>
    <property type="match status" value="1"/>
</dbReference>
<protein>
    <recommendedName>
        <fullName evidence="2">PhzF family phenazine biosynthesis protein</fullName>
    </recommendedName>
</protein>
<dbReference type="PANTHER" id="PTHR13774:SF32">
    <property type="entry name" value="ANTISENSE-ENHANCING SEQUENCE 1"/>
    <property type="match status" value="1"/>
</dbReference>
<dbReference type="GO" id="GO:0016853">
    <property type="term" value="F:isomerase activity"/>
    <property type="evidence" value="ECO:0007669"/>
    <property type="project" value="TreeGrafter"/>
</dbReference>
<dbReference type="PANTHER" id="PTHR13774">
    <property type="entry name" value="PHENAZINE BIOSYNTHESIS PROTEIN"/>
    <property type="match status" value="1"/>
</dbReference>
<gene>
    <name evidence="1" type="ORF">METZ01_LOCUS410422</name>
</gene>
<proteinExistence type="predicted"/>
<evidence type="ECO:0000313" key="1">
    <source>
        <dbReference type="EMBL" id="SVD57568.1"/>
    </source>
</evidence>
<name>A0A382WHH7_9ZZZZ</name>
<dbReference type="AlphaFoldDB" id="A0A382WHH7"/>
<organism evidence="1">
    <name type="scientific">marine metagenome</name>
    <dbReference type="NCBI Taxonomy" id="408172"/>
    <lineage>
        <taxon>unclassified sequences</taxon>
        <taxon>metagenomes</taxon>
        <taxon>ecological metagenomes</taxon>
    </lineage>
</organism>
<feature type="non-terminal residue" evidence="1">
    <location>
        <position position="177"/>
    </location>
</feature>
<dbReference type="Gene3D" id="3.10.310.10">
    <property type="entry name" value="Diaminopimelate Epimerase, Chain A, domain 1"/>
    <property type="match status" value="2"/>
</dbReference>
<dbReference type="InterPro" id="IPR003719">
    <property type="entry name" value="Phenazine_PhzF-like"/>
</dbReference>
<dbReference type="SUPFAM" id="SSF54506">
    <property type="entry name" value="Diaminopimelate epimerase-like"/>
    <property type="match status" value="1"/>
</dbReference>
<accession>A0A382WHH7</accession>
<dbReference type="EMBL" id="UINC01159472">
    <property type="protein sequence ID" value="SVD57568.1"/>
    <property type="molecule type" value="Genomic_DNA"/>
</dbReference>
<dbReference type="Pfam" id="PF02567">
    <property type="entry name" value="PhzC-PhzF"/>
    <property type="match status" value="1"/>
</dbReference>
<dbReference type="GO" id="GO:0005737">
    <property type="term" value="C:cytoplasm"/>
    <property type="evidence" value="ECO:0007669"/>
    <property type="project" value="TreeGrafter"/>
</dbReference>
<evidence type="ECO:0008006" key="2">
    <source>
        <dbReference type="Google" id="ProtNLM"/>
    </source>
</evidence>